<evidence type="ECO:0000256" key="1">
    <source>
        <dbReference type="ARBA" id="ARBA00005254"/>
    </source>
</evidence>
<accession>A0A859QSI9</accession>
<dbReference type="GO" id="GO:0006635">
    <property type="term" value="P:fatty acid beta-oxidation"/>
    <property type="evidence" value="ECO:0007669"/>
    <property type="project" value="TreeGrafter"/>
</dbReference>
<dbReference type="CDD" id="cd06558">
    <property type="entry name" value="crotonase-like"/>
    <property type="match status" value="1"/>
</dbReference>
<evidence type="ECO:0000256" key="2">
    <source>
        <dbReference type="RuleBase" id="RU003707"/>
    </source>
</evidence>
<protein>
    <submittedName>
        <fullName evidence="3">Enoyl-CoA hydratase/isomerase family protein</fullName>
    </submittedName>
</protein>
<dbReference type="PANTHER" id="PTHR11941:SF127">
    <property type="entry name" value="ENOYL-COA HYDRATASE ECHA18 (ENOYL HYDRASE) (UNSATURATED ACYL-COA HYDRATASE) (CROTONASE)-RELATED"/>
    <property type="match status" value="1"/>
</dbReference>
<sequence length="262" mass="28113">METTSFADGAILVESGRVAKVLINRQDKRNAINAAMWSALLDACDFISKSDGTRVVVLSGAGKHFCAGADITEFADTYRSQASADRYNGRYRDVEDALRRIPCPVIAEVRGACFGGGLGLALSADFRFSDSTAMISITASKLGIAYGAEDSARLIEKIGPVRAKDLLFSARTVGVDEAMAWGLVDQVFPPGELASGVRAYAETLASRSPASLKAIKSIVNSLIEPSSSLCERLRPTYSELFAGSDLREGARAFLEKREPLFK</sequence>
<dbReference type="GO" id="GO:0016853">
    <property type="term" value="F:isomerase activity"/>
    <property type="evidence" value="ECO:0007669"/>
    <property type="project" value="UniProtKB-KW"/>
</dbReference>
<keyword evidence="3" id="KW-0413">Isomerase</keyword>
<name>A0A859QSI9_9HYPH</name>
<dbReference type="InterPro" id="IPR018376">
    <property type="entry name" value="Enoyl-CoA_hyd/isom_CS"/>
</dbReference>
<proteinExistence type="inferred from homology"/>
<reference evidence="3 4" key="1">
    <citation type="submission" date="2019-06" db="EMBL/GenBank/DDBJ databases">
        <title>Complete genome sequence of Ensifer mexicanus ITTG R7 isolated from nodules of Acacia angustissima (Mill.) Kuntze.</title>
        <authorList>
            <person name="Rincon-Rosales R."/>
            <person name="Rogel M.A."/>
            <person name="Guerrero G."/>
            <person name="Rincon-Molina C.I."/>
            <person name="Lopez-Lopez A."/>
            <person name="Martinez-Romero E."/>
        </authorList>
    </citation>
    <scope>NUCLEOTIDE SEQUENCE [LARGE SCALE GENOMIC DNA]</scope>
    <source>
        <strain evidence="3 4">ITTG R7</strain>
    </source>
</reference>
<comment type="similarity">
    <text evidence="1 2">Belongs to the enoyl-CoA hydratase/isomerase family.</text>
</comment>
<gene>
    <name evidence="3" type="ORF">FKV68_08805</name>
</gene>
<dbReference type="KEGG" id="emx:FKV68_08805"/>
<dbReference type="InterPro" id="IPR029045">
    <property type="entry name" value="ClpP/crotonase-like_dom_sf"/>
</dbReference>
<dbReference type="Gene3D" id="3.90.226.10">
    <property type="entry name" value="2-enoyl-CoA Hydratase, Chain A, domain 1"/>
    <property type="match status" value="1"/>
</dbReference>
<dbReference type="SUPFAM" id="SSF52096">
    <property type="entry name" value="ClpP/crotonase"/>
    <property type="match status" value="1"/>
</dbReference>
<evidence type="ECO:0000313" key="3">
    <source>
        <dbReference type="EMBL" id="QLL61541.1"/>
    </source>
</evidence>
<evidence type="ECO:0000313" key="4">
    <source>
        <dbReference type="Proteomes" id="UP000510721"/>
    </source>
</evidence>
<dbReference type="InterPro" id="IPR001753">
    <property type="entry name" value="Enoyl-CoA_hydra/iso"/>
</dbReference>
<dbReference type="PANTHER" id="PTHR11941">
    <property type="entry name" value="ENOYL-COA HYDRATASE-RELATED"/>
    <property type="match status" value="1"/>
</dbReference>
<dbReference type="Proteomes" id="UP000510721">
    <property type="component" value="Chromosome"/>
</dbReference>
<dbReference type="EMBL" id="CP041238">
    <property type="protein sequence ID" value="QLL61541.1"/>
    <property type="molecule type" value="Genomic_DNA"/>
</dbReference>
<organism evidence="3 4">
    <name type="scientific">Sinorhizobium mexicanum</name>
    <dbReference type="NCBI Taxonomy" id="375549"/>
    <lineage>
        <taxon>Bacteria</taxon>
        <taxon>Pseudomonadati</taxon>
        <taxon>Pseudomonadota</taxon>
        <taxon>Alphaproteobacteria</taxon>
        <taxon>Hyphomicrobiales</taxon>
        <taxon>Rhizobiaceae</taxon>
        <taxon>Sinorhizobium/Ensifer group</taxon>
        <taxon>Sinorhizobium</taxon>
    </lineage>
</organism>
<dbReference type="Pfam" id="PF00378">
    <property type="entry name" value="ECH_1"/>
    <property type="match status" value="1"/>
</dbReference>
<dbReference type="PROSITE" id="PS00166">
    <property type="entry name" value="ENOYL_COA_HYDRATASE"/>
    <property type="match status" value="1"/>
</dbReference>
<dbReference type="RefSeq" id="WP_180941092.1">
    <property type="nucleotide sequence ID" value="NZ_CP041238.1"/>
</dbReference>
<dbReference type="AlphaFoldDB" id="A0A859QSI9"/>
<keyword evidence="4" id="KW-1185">Reference proteome</keyword>